<feature type="region of interest" description="Disordered" evidence="1">
    <location>
        <begin position="249"/>
        <end position="307"/>
    </location>
</feature>
<accession>A0A699H952</accession>
<proteinExistence type="predicted"/>
<feature type="region of interest" description="Disordered" evidence="1">
    <location>
        <begin position="459"/>
        <end position="479"/>
    </location>
</feature>
<evidence type="ECO:0000256" key="1">
    <source>
        <dbReference type="SAM" id="MobiDB-lite"/>
    </source>
</evidence>
<name>A0A699H952_TANCI</name>
<dbReference type="EMBL" id="BKCJ010127725">
    <property type="protein sequence ID" value="GEX75137.1"/>
    <property type="molecule type" value="Genomic_DNA"/>
</dbReference>
<gene>
    <name evidence="2" type="ORF">Tci_347112</name>
</gene>
<sequence>MGSVDVPLAFDVKIVFDSNAVAVAADDDEVFEIETLTVADSDEKGKSNVDLGLLVVDDDDIEDFPSPEDNNNAEGAFRSSVIYSFDFSFPPHHMSSGPNTSGDAVVLKFDMHVYTSVLTSDEVKNLVAKYAIPSDLHPYVRPSGLTMNRLPVDKIVLLGLNRLTMFEIYCHSLEINPTVNLFRAFYKLNKQGHWFSFERRSGKGSQVATSMSEFLRFPMAGGVRVGKGKALADNERVVEVENDRVLTAKRKAQAAKDKAAGKRPGAEGTSRPTKKKKGTSLTFTFDDSEEDDSVRTDSGTHHSTSPLNTIILDDAQRVTREGCEEGGVDHSPIIVEDDTKAVSPPATHHSEVDMHALSIGGEQVGQHASGSSSKFVILLTFPFPFLTFWITSIFVSGHTVSFSFGGSAPLTFPWRNPSSDVACSFLAKDKAVGKRPGVEGTSRPTKKKKRTSLTFAFDDSEEDDSVRTDSGTHHSTSPLNTIILDDAQRVTSEGCEEGEVDHSPIIVEDDTKAVSPPATYHSEVDMHVLSTGGEQVIQALAQIDLLQRYEALSDEYGELRSVLVDDLKNLQQEHLGCVGKEADLIEKLSLVEKDKDDLLNKNREQEERIKRHWHLDSSGASCVPGKARHLAIGTWTHLERLAFREVYVAWPLALGLIRNVLRSGKCTLLGHWHLDSSGMSCISGSVCRLAIGTWTHLGVENT</sequence>
<comment type="caution">
    <text evidence="2">The sequence shown here is derived from an EMBL/GenBank/DDBJ whole genome shotgun (WGS) entry which is preliminary data.</text>
</comment>
<organism evidence="2">
    <name type="scientific">Tanacetum cinerariifolium</name>
    <name type="common">Dalmatian daisy</name>
    <name type="synonym">Chrysanthemum cinerariifolium</name>
    <dbReference type="NCBI Taxonomy" id="118510"/>
    <lineage>
        <taxon>Eukaryota</taxon>
        <taxon>Viridiplantae</taxon>
        <taxon>Streptophyta</taxon>
        <taxon>Embryophyta</taxon>
        <taxon>Tracheophyta</taxon>
        <taxon>Spermatophyta</taxon>
        <taxon>Magnoliopsida</taxon>
        <taxon>eudicotyledons</taxon>
        <taxon>Gunneridae</taxon>
        <taxon>Pentapetalae</taxon>
        <taxon>asterids</taxon>
        <taxon>campanulids</taxon>
        <taxon>Asterales</taxon>
        <taxon>Asteraceae</taxon>
        <taxon>Asteroideae</taxon>
        <taxon>Anthemideae</taxon>
        <taxon>Anthemidinae</taxon>
        <taxon>Tanacetum</taxon>
    </lineage>
</organism>
<dbReference type="AlphaFoldDB" id="A0A699H952"/>
<reference evidence="2" key="1">
    <citation type="journal article" date="2019" name="Sci. Rep.">
        <title>Draft genome of Tanacetum cinerariifolium, the natural source of mosquito coil.</title>
        <authorList>
            <person name="Yamashiro T."/>
            <person name="Shiraishi A."/>
            <person name="Satake H."/>
            <person name="Nakayama K."/>
        </authorList>
    </citation>
    <scope>NUCLEOTIDE SEQUENCE</scope>
</reference>
<evidence type="ECO:0008006" key="3">
    <source>
        <dbReference type="Google" id="ProtNLM"/>
    </source>
</evidence>
<evidence type="ECO:0000313" key="2">
    <source>
        <dbReference type="EMBL" id="GEX75137.1"/>
    </source>
</evidence>
<protein>
    <recommendedName>
        <fullName evidence="3">Transposase (Putative), gypsy type</fullName>
    </recommendedName>
</protein>